<dbReference type="GO" id="GO:0006164">
    <property type="term" value="P:purine nucleotide biosynthetic process"/>
    <property type="evidence" value="ECO:0007669"/>
    <property type="project" value="UniProtKB-KW"/>
</dbReference>
<dbReference type="Pfam" id="PF00763">
    <property type="entry name" value="THF_DHG_CYH"/>
    <property type="match status" value="1"/>
</dbReference>
<evidence type="ECO:0000256" key="3">
    <source>
        <dbReference type="ARBA" id="ARBA00022605"/>
    </source>
</evidence>
<keyword evidence="2 11" id="KW-0554">One-carbon metabolism</keyword>
<evidence type="ECO:0000256" key="4">
    <source>
        <dbReference type="ARBA" id="ARBA00022755"/>
    </source>
</evidence>
<dbReference type="GO" id="GO:0009086">
    <property type="term" value="P:methionine biosynthetic process"/>
    <property type="evidence" value="ECO:0007669"/>
    <property type="project" value="UniProtKB-KW"/>
</dbReference>
<comment type="caution">
    <text evidence="14">The sequence shown here is derived from an EMBL/GenBank/DDBJ whole genome shotgun (WGS) entry which is preliminary data.</text>
</comment>
<evidence type="ECO:0000256" key="8">
    <source>
        <dbReference type="ARBA" id="ARBA00023102"/>
    </source>
</evidence>
<dbReference type="SUPFAM" id="SSF53223">
    <property type="entry name" value="Aminoacid dehydrogenase-like, N-terminal domain"/>
    <property type="match status" value="1"/>
</dbReference>
<dbReference type="GO" id="GO:0005829">
    <property type="term" value="C:cytosol"/>
    <property type="evidence" value="ECO:0007669"/>
    <property type="project" value="TreeGrafter"/>
</dbReference>
<evidence type="ECO:0000256" key="1">
    <source>
        <dbReference type="ARBA" id="ARBA00004777"/>
    </source>
</evidence>
<reference evidence="14" key="1">
    <citation type="submission" date="2022-07" db="EMBL/GenBank/DDBJ databases">
        <title>Ectorhizobium quercum gen.nov., sp. nov.</title>
        <authorList>
            <person name="Ma T."/>
            <person name="Li Y."/>
        </authorList>
    </citation>
    <scope>NUCLEOTIDE SEQUENCE</scope>
    <source>
        <strain evidence="14">BDR2-2</strain>
    </source>
</reference>
<evidence type="ECO:0000313" key="14">
    <source>
        <dbReference type="EMBL" id="MCX8998389.1"/>
    </source>
</evidence>
<keyword evidence="3 11" id="KW-0028">Amino-acid biosynthesis</keyword>
<dbReference type="InterPro" id="IPR020630">
    <property type="entry name" value="THF_DH/CycHdrlase_cat_dom"/>
</dbReference>
<dbReference type="EC" id="1.5.1.5" evidence="11"/>
<comment type="function">
    <text evidence="11">Catalyzes the oxidation of 5,10-methylenetetrahydrofolate to 5,10-methenyltetrahydrofolate and then the hydrolysis of 5,10-methenyltetrahydrofolate to 10-formyltetrahydrofolate.</text>
</comment>
<dbReference type="InterPro" id="IPR020631">
    <property type="entry name" value="THF_DH/CycHdrlase_NAD-bd_dom"/>
</dbReference>
<dbReference type="AlphaFoldDB" id="A0AAE3N0K6"/>
<keyword evidence="7 11" id="KW-0560">Oxidoreductase</keyword>
<keyword evidence="8 11" id="KW-0368">Histidine biosynthesis</keyword>
<dbReference type="InterPro" id="IPR036291">
    <property type="entry name" value="NAD(P)-bd_dom_sf"/>
</dbReference>
<accession>A0AAE3N0K6</accession>
<comment type="catalytic activity">
    <reaction evidence="11">
        <text>(6R)-5,10-methenyltetrahydrofolate + H2O = (6R)-10-formyltetrahydrofolate + H(+)</text>
        <dbReference type="Rhea" id="RHEA:23700"/>
        <dbReference type="ChEBI" id="CHEBI:15377"/>
        <dbReference type="ChEBI" id="CHEBI:15378"/>
        <dbReference type="ChEBI" id="CHEBI:57455"/>
        <dbReference type="ChEBI" id="CHEBI:195366"/>
        <dbReference type="EC" id="3.5.4.9"/>
    </reaction>
</comment>
<feature type="domain" description="Tetrahydrofolate dehydrogenase/cyclohydrolase catalytic" evidence="12">
    <location>
        <begin position="7"/>
        <end position="114"/>
    </location>
</feature>
<evidence type="ECO:0000256" key="11">
    <source>
        <dbReference type="HAMAP-Rule" id="MF_01576"/>
    </source>
</evidence>
<dbReference type="Gene3D" id="3.40.50.10860">
    <property type="entry name" value="Leucine Dehydrogenase, chain A, domain 1"/>
    <property type="match status" value="1"/>
</dbReference>
<keyword evidence="15" id="KW-1185">Reference proteome</keyword>
<comment type="caution">
    <text evidence="11">Lacks conserved residue(s) required for the propagation of feature annotation.</text>
</comment>
<comment type="similarity">
    <text evidence="11">Belongs to the tetrahydrofolate dehydrogenase/cyclohydrolase family.</text>
</comment>
<gene>
    <name evidence="11" type="primary">folD</name>
    <name evidence="14" type="ORF">NOF55_14840</name>
</gene>
<evidence type="ECO:0000256" key="7">
    <source>
        <dbReference type="ARBA" id="ARBA00023002"/>
    </source>
</evidence>
<dbReference type="HAMAP" id="MF_01576">
    <property type="entry name" value="THF_DHG_CYH"/>
    <property type="match status" value="1"/>
</dbReference>
<feature type="binding site" evidence="11">
    <location>
        <position position="225"/>
    </location>
    <ligand>
        <name>NADP(+)</name>
        <dbReference type="ChEBI" id="CHEBI:58349"/>
    </ligand>
</feature>
<evidence type="ECO:0000256" key="9">
    <source>
        <dbReference type="ARBA" id="ARBA00023167"/>
    </source>
</evidence>
<dbReference type="Pfam" id="PF02882">
    <property type="entry name" value="THF_DHG_CYH_C"/>
    <property type="match status" value="1"/>
</dbReference>
<keyword evidence="10 11" id="KW-0511">Multifunctional enzyme</keyword>
<sequence length="276" mass="27910">MPSFFTGFELAARLNAETRRRVAALARPPRCVALLDAANAGMAAYARRQQAFAGEAGIVLAPEPYPANPEAVMRRLAELAGDEEVDAVVTLYPLPAGVGALEAALALGAGKDVDGLHPENAGALALGAPARPPATAKACRLIAEELAGPLKGKEIVLVGASRIVGRPLASLLLDAEATVTITHAATRDLAAHTREADIVITAAGVPGLIGAGHLRDGATVLDVSINRGPHGLVGDVDVASLEGRSVTVTHVPDGVGPVTTACLLANIAEAAAGRAL</sequence>
<evidence type="ECO:0000256" key="5">
    <source>
        <dbReference type="ARBA" id="ARBA00022801"/>
    </source>
</evidence>
<dbReference type="EMBL" id="JANFPI010000004">
    <property type="protein sequence ID" value="MCX8998389.1"/>
    <property type="molecule type" value="Genomic_DNA"/>
</dbReference>
<dbReference type="PANTHER" id="PTHR48099:SF5">
    <property type="entry name" value="C-1-TETRAHYDROFOLATE SYNTHASE, CYTOPLASMIC"/>
    <property type="match status" value="1"/>
</dbReference>
<dbReference type="GO" id="GO:0000105">
    <property type="term" value="P:L-histidine biosynthetic process"/>
    <property type="evidence" value="ECO:0007669"/>
    <property type="project" value="UniProtKB-KW"/>
</dbReference>
<dbReference type="InterPro" id="IPR000672">
    <property type="entry name" value="THF_DH/CycHdrlase"/>
</dbReference>
<evidence type="ECO:0000259" key="13">
    <source>
        <dbReference type="Pfam" id="PF02882"/>
    </source>
</evidence>
<dbReference type="InterPro" id="IPR046346">
    <property type="entry name" value="Aminoacid_DH-like_N_sf"/>
</dbReference>
<keyword evidence="4 11" id="KW-0658">Purine biosynthesis</keyword>
<evidence type="ECO:0000256" key="6">
    <source>
        <dbReference type="ARBA" id="ARBA00022857"/>
    </source>
</evidence>
<dbReference type="GO" id="GO:0004488">
    <property type="term" value="F:methylenetetrahydrofolate dehydrogenase (NADP+) activity"/>
    <property type="evidence" value="ECO:0007669"/>
    <property type="project" value="UniProtKB-UniRule"/>
</dbReference>
<dbReference type="Proteomes" id="UP001208771">
    <property type="component" value="Unassembled WGS sequence"/>
</dbReference>
<keyword evidence="6 11" id="KW-0521">NADP</keyword>
<dbReference type="RefSeq" id="WP_306412165.1">
    <property type="nucleotide sequence ID" value="NZ_JANFPI010000004.1"/>
</dbReference>
<keyword evidence="5 11" id="KW-0378">Hydrolase</keyword>
<evidence type="ECO:0000256" key="10">
    <source>
        <dbReference type="ARBA" id="ARBA00023268"/>
    </source>
</evidence>
<name>A0AAE3N0K6_9HYPH</name>
<dbReference type="Gene3D" id="3.40.50.720">
    <property type="entry name" value="NAD(P)-binding Rossmann-like Domain"/>
    <property type="match status" value="1"/>
</dbReference>
<proteinExistence type="inferred from homology"/>
<dbReference type="GO" id="GO:0035999">
    <property type="term" value="P:tetrahydrofolate interconversion"/>
    <property type="evidence" value="ECO:0007669"/>
    <property type="project" value="UniProtKB-UniRule"/>
</dbReference>
<evidence type="ECO:0000259" key="12">
    <source>
        <dbReference type="Pfam" id="PF00763"/>
    </source>
</evidence>
<evidence type="ECO:0000313" key="15">
    <source>
        <dbReference type="Proteomes" id="UP001208771"/>
    </source>
</evidence>
<comment type="pathway">
    <text evidence="1 11">One-carbon metabolism; tetrahydrofolate interconversion.</text>
</comment>
<dbReference type="GO" id="GO:0004477">
    <property type="term" value="F:methenyltetrahydrofolate cyclohydrolase activity"/>
    <property type="evidence" value="ECO:0007669"/>
    <property type="project" value="UniProtKB-UniRule"/>
</dbReference>
<organism evidence="14 15">
    <name type="scientific">Ectorhizobium quercum</name>
    <dbReference type="NCBI Taxonomy" id="2965071"/>
    <lineage>
        <taxon>Bacteria</taxon>
        <taxon>Pseudomonadati</taxon>
        <taxon>Pseudomonadota</taxon>
        <taxon>Alphaproteobacteria</taxon>
        <taxon>Hyphomicrobiales</taxon>
        <taxon>Rhizobiaceae</taxon>
        <taxon>Ectorhizobium</taxon>
    </lineage>
</organism>
<protein>
    <recommendedName>
        <fullName evidence="11">Bifunctional protein FolD</fullName>
    </recommendedName>
    <domain>
        <recommendedName>
            <fullName evidence="11">Methylenetetrahydrofolate dehydrogenase</fullName>
            <ecNumber evidence="11">1.5.1.5</ecNumber>
        </recommendedName>
    </domain>
    <domain>
        <recommendedName>
            <fullName evidence="11">Methenyltetrahydrofolate cyclohydrolase</fullName>
            <ecNumber evidence="11">3.5.4.9</ecNumber>
        </recommendedName>
    </domain>
</protein>
<feature type="domain" description="Tetrahydrofolate dehydrogenase/cyclohydrolase NAD(P)-binding" evidence="13">
    <location>
        <begin position="133"/>
        <end position="272"/>
    </location>
</feature>
<evidence type="ECO:0000256" key="2">
    <source>
        <dbReference type="ARBA" id="ARBA00022563"/>
    </source>
</evidence>
<feature type="binding site" evidence="11">
    <location>
        <begin position="159"/>
        <end position="161"/>
    </location>
    <ligand>
        <name>NADP(+)</name>
        <dbReference type="ChEBI" id="CHEBI:58349"/>
    </ligand>
</feature>
<dbReference type="SUPFAM" id="SSF51735">
    <property type="entry name" value="NAD(P)-binding Rossmann-fold domains"/>
    <property type="match status" value="1"/>
</dbReference>
<dbReference type="PANTHER" id="PTHR48099">
    <property type="entry name" value="C-1-TETRAHYDROFOLATE SYNTHASE, CYTOPLASMIC-RELATED"/>
    <property type="match status" value="1"/>
</dbReference>
<comment type="catalytic activity">
    <reaction evidence="11">
        <text>(6R)-5,10-methylene-5,6,7,8-tetrahydrofolate + NADP(+) = (6R)-5,10-methenyltetrahydrofolate + NADPH</text>
        <dbReference type="Rhea" id="RHEA:22812"/>
        <dbReference type="ChEBI" id="CHEBI:15636"/>
        <dbReference type="ChEBI" id="CHEBI:57455"/>
        <dbReference type="ChEBI" id="CHEBI:57783"/>
        <dbReference type="ChEBI" id="CHEBI:58349"/>
        <dbReference type="EC" id="1.5.1.5"/>
    </reaction>
</comment>
<dbReference type="PRINTS" id="PR00085">
    <property type="entry name" value="THFDHDRGNASE"/>
</dbReference>
<keyword evidence="9 11" id="KW-0486">Methionine biosynthesis</keyword>
<comment type="subunit">
    <text evidence="11">Homodimer.</text>
</comment>
<dbReference type="EC" id="3.5.4.9" evidence="11"/>